<dbReference type="SMART" id="SM00369">
    <property type="entry name" value="LRR_TYP"/>
    <property type="match status" value="13"/>
</dbReference>
<evidence type="ECO:0000256" key="2">
    <source>
        <dbReference type="ARBA" id="ARBA00009592"/>
    </source>
</evidence>
<evidence type="ECO:0000259" key="13">
    <source>
        <dbReference type="Pfam" id="PF08263"/>
    </source>
</evidence>
<dbReference type="FunFam" id="3.80.10.10:FF:001166">
    <property type="entry name" value="Cf2-like protein"/>
    <property type="match status" value="1"/>
</dbReference>
<comment type="caution">
    <text evidence="15">The sequence shown here is derived from an EMBL/GenBank/DDBJ whole genome shotgun (WGS) entry which is preliminary data.</text>
</comment>
<dbReference type="Pfam" id="PF13516">
    <property type="entry name" value="LRR_6"/>
    <property type="match status" value="1"/>
</dbReference>
<evidence type="ECO:0000256" key="3">
    <source>
        <dbReference type="ARBA" id="ARBA00022475"/>
    </source>
</evidence>
<dbReference type="FunFam" id="3.80.10.10:FF:000041">
    <property type="entry name" value="LRR receptor-like serine/threonine-protein kinase ERECTA"/>
    <property type="match status" value="1"/>
</dbReference>
<evidence type="ECO:0000259" key="14">
    <source>
        <dbReference type="Pfam" id="PF23598"/>
    </source>
</evidence>
<evidence type="ECO:0000256" key="10">
    <source>
        <dbReference type="ARBA" id="ARBA00023170"/>
    </source>
</evidence>
<evidence type="ECO:0000256" key="7">
    <source>
        <dbReference type="ARBA" id="ARBA00022737"/>
    </source>
</evidence>
<evidence type="ECO:0000256" key="8">
    <source>
        <dbReference type="ARBA" id="ARBA00022989"/>
    </source>
</evidence>
<comment type="subcellular location">
    <subcellularLocation>
        <location evidence="1">Cell membrane</location>
        <topology evidence="1">Single-pass type I membrane protein</topology>
    </subcellularLocation>
</comment>
<dbReference type="Pfam" id="PF23598">
    <property type="entry name" value="LRR_14"/>
    <property type="match status" value="1"/>
</dbReference>
<comment type="similarity">
    <text evidence="2">Belongs to the RLP family.</text>
</comment>
<evidence type="ECO:0000256" key="5">
    <source>
        <dbReference type="ARBA" id="ARBA00022692"/>
    </source>
</evidence>
<dbReference type="InterPro" id="IPR003591">
    <property type="entry name" value="Leu-rich_rpt_typical-subtyp"/>
</dbReference>
<dbReference type="EMBL" id="JAEFBK010000006">
    <property type="protein sequence ID" value="KAG7594411.1"/>
    <property type="molecule type" value="Genomic_DNA"/>
</dbReference>
<keyword evidence="16" id="KW-1185">Reference proteome</keyword>
<dbReference type="Pfam" id="PF08263">
    <property type="entry name" value="LRRNT_2"/>
    <property type="match status" value="1"/>
</dbReference>
<keyword evidence="6" id="KW-0732">Signal</keyword>
<keyword evidence="10" id="KW-0675">Receptor</keyword>
<dbReference type="FunFam" id="3.80.10.10:FF:000111">
    <property type="entry name" value="LRR receptor-like serine/threonine-protein kinase ERECTA"/>
    <property type="match status" value="1"/>
</dbReference>
<sequence>MKVFLFNQKLSFLLRSFCFLFLVSSFLNTFVCATQHLCHFDQRDALLDFKKEFGIQKPTFVNFDVSSYPKTKSWVNKSDCCSWDGITCDATSGKVIGLDLSSSCLHGQLESNSSLFRLRHLRDLNLAYNNFTASPIPADFDKLMGLERLNLSHSSFSGPTPTKLLQLTKLVSLDLSYSSFSIDESFLRILAQNLRNLRELDMSNVNVNISSEIPHEFSNMRSLRSLHLAECNIFGEFPSNIFLIPNLESIILDYNQNLRGNLPVFHENNSLLELSMYNTAFSGTIPDSISSLKHLISLNLSYSKFSGKIPFLLGNLSHLSNLDLSSNDFAGEVPSSIGNLKQLTYFDVESNKLSGSFPTTILNLTQLRSISLSSNQFKGSFPPNISHLSKLEYFGACNNFFTGAILSSLVKIPSLTHIYLDYNQHHDLLGIENISMLPNLQYLNIVNHNYYNKASPVDLNIFLPLKQLKGLALLGVSLSTTNISSDSNFSSHLEELYLPGCNITEFPEFIKYRRSLGSLDLSNNKIKGQVPDWLWRLPELTDVNLSNNALRGYNGSFKASPRSQILSVDLRSNCFQGPVFIPTKSILYFFGSKNNFTGEIPRSICGLSSLYVLDLSDNNLHGSIPWCLETQMISLVDLNLRHNRLSGNLPEVFMNAKNLGSLDVSHNQMEGKLPASLIGCSALEVLNVGSNRINDMFPFQLNSLQNLQVLVLRSNKFHGTLHNVDGVSFGFPQLKIIDLSHNEFVGTLPSDYFMNWTLMSSKRDNNREPEYIRNPRTYRYYTSLILTSKGVSMEMDRILTIYTSIDFSGNQLHGKIPNSIGLLKELRNLNMSSNSFTGHIPSSLANLTNLESLDLSQNKISGEIPFELGTLSSLEWINVSHNQLVGSIPQGTQFQRQKCSSYEGNPGLYGPSLKDVCGDIKAPTPPQSEPMETQEEEEESLSWIVAGLGFVPGVVFGLAMGHIVASYKYQWFMKTFG</sequence>
<keyword evidence="5 12" id="KW-0812">Transmembrane</keyword>
<reference evidence="15 16" key="1">
    <citation type="submission" date="2020-12" db="EMBL/GenBank/DDBJ databases">
        <title>Concerted genomic and epigenomic changes stabilize Arabidopsis allopolyploids.</title>
        <authorList>
            <person name="Chen Z."/>
        </authorList>
    </citation>
    <scope>NUCLEOTIDE SEQUENCE [LARGE SCALE GENOMIC DNA]</scope>
    <source>
        <strain evidence="15">Allo738</strain>
        <tissue evidence="15">Leaf</tissue>
    </source>
</reference>
<gene>
    <name evidence="15" type="ORF">ISN45_Aa01g031630</name>
</gene>
<accession>A0A8T2CGT9</accession>
<dbReference type="SMART" id="SM00365">
    <property type="entry name" value="LRR_SD22"/>
    <property type="match status" value="3"/>
</dbReference>
<name>A0A8T2CGT9_9BRAS</name>
<dbReference type="InterPro" id="IPR046956">
    <property type="entry name" value="RLP23-like"/>
</dbReference>
<feature type="transmembrane region" description="Helical" evidence="12">
    <location>
        <begin position="941"/>
        <end position="965"/>
    </location>
</feature>
<dbReference type="AlphaFoldDB" id="A0A8T2CGT9"/>
<evidence type="ECO:0000256" key="6">
    <source>
        <dbReference type="ARBA" id="ARBA00022729"/>
    </source>
</evidence>
<dbReference type="GO" id="GO:0005886">
    <property type="term" value="C:plasma membrane"/>
    <property type="evidence" value="ECO:0007669"/>
    <property type="project" value="UniProtKB-SubCell"/>
</dbReference>
<evidence type="ECO:0000313" key="15">
    <source>
        <dbReference type="EMBL" id="KAG7594411.1"/>
    </source>
</evidence>
<dbReference type="Proteomes" id="UP000694240">
    <property type="component" value="Chromosome 6"/>
</dbReference>
<keyword evidence="4" id="KW-0433">Leucine-rich repeat</keyword>
<dbReference type="Pfam" id="PF00560">
    <property type="entry name" value="LRR_1"/>
    <property type="match status" value="1"/>
</dbReference>
<evidence type="ECO:0000313" key="16">
    <source>
        <dbReference type="Proteomes" id="UP000694240"/>
    </source>
</evidence>
<keyword evidence="11" id="KW-0325">Glycoprotein</keyword>
<dbReference type="Pfam" id="PF13855">
    <property type="entry name" value="LRR_8"/>
    <property type="match status" value="3"/>
</dbReference>
<dbReference type="PROSITE" id="PS51450">
    <property type="entry name" value="LRR"/>
    <property type="match status" value="1"/>
</dbReference>
<organism evidence="15 16">
    <name type="scientific">Arabidopsis thaliana x Arabidopsis arenosa</name>
    <dbReference type="NCBI Taxonomy" id="1240361"/>
    <lineage>
        <taxon>Eukaryota</taxon>
        <taxon>Viridiplantae</taxon>
        <taxon>Streptophyta</taxon>
        <taxon>Embryophyta</taxon>
        <taxon>Tracheophyta</taxon>
        <taxon>Spermatophyta</taxon>
        <taxon>Magnoliopsida</taxon>
        <taxon>eudicotyledons</taxon>
        <taxon>Gunneridae</taxon>
        <taxon>Pentapetalae</taxon>
        <taxon>rosids</taxon>
        <taxon>malvids</taxon>
        <taxon>Brassicales</taxon>
        <taxon>Brassicaceae</taxon>
        <taxon>Camelineae</taxon>
        <taxon>Arabidopsis</taxon>
    </lineage>
</organism>
<evidence type="ECO:0000256" key="11">
    <source>
        <dbReference type="ARBA" id="ARBA00023180"/>
    </source>
</evidence>
<dbReference type="InterPro" id="IPR001611">
    <property type="entry name" value="Leu-rich_rpt"/>
</dbReference>
<feature type="domain" description="Leucine-rich repeat-containing N-terminal plant-type" evidence="13">
    <location>
        <begin position="41"/>
        <end position="89"/>
    </location>
</feature>
<dbReference type="InterPro" id="IPR055414">
    <property type="entry name" value="LRR_R13L4/SHOC2-like"/>
</dbReference>
<evidence type="ECO:0000256" key="1">
    <source>
        <dbReference type="ARBA" id="ARBA00004251"/>
    </source>
</evidence>
<evidence type="ECO:0000256" key="4">
    <source>
        <dbReference type="ARBA" id="ARBA00022614"/>
    </source>
</evidence>
<feature type="domain" description="Disease resistance R13L4/SHOC-2-like LRR" evidence="14">
    <location>
        <begin position="288"/>
        <end position="446"/>
    </location>
</feature>
<dbReference type="InterPro" id="IPR013210">
    <property type="entry name" value="LRR_N_plant-typ"/>
</dbReference>
<dbReference type="PANTHER" id="PTHR48061:SF46">
    <property type="entry name" value="LEUCINE-RICH REPEAT-CONTAINING N-TERMINAL PLANT-TYPE DOMAIN-CONTAINING PROTEIN"/>
    <property type="match status" value="1"/>
</dbReference>
<dbReference type="PANTHER" id="PTHR48061">
    <property type="entry name" value="LEUCINE-RICH REPEAT RECEPTOR PROTEIN KINASE EMS1-LIKE-RELATED"/>
    <property type="match status" value="1"/>
</dbReference>
<dbReference type="FunFam" id="3.80.10.10:FF:000095">
    <property type="entry name" value="LRR receptor-like serine/threonine-protein kinase GSO1"/>
    <property type="match status" value="1"/>
</dbReference>
<evidence type="ECO:0000256" key="9">
    <source>
        <dbReference type="ARBA" id="ARBA00023136"/>
    </source>
</evidence>
<proteinExistence type="inferred from homology"/>
<keyword evidence="7" id="KW-0677">Repeat</keyword>
<feature type="transmembrane region" description="Helical" evidence="12">
    <location>
        <begin position="12"/>
        <end position="31"/>
    </location>
</feature>
<keyword evidence="8 12" id="KW-1133">Transmembrane helix</keyword>
<evidence type="ECO:0000256" key="12">
    <source>
        <dbReference type="SAM" id="Phobius"/>
    </source>
</evidence>
<keyword evidence="9 12" id="KW-0472">Membrane</keyword>
<keyword evidence="3" id="KW-1003">Cell membrane</keyword>
<protein>
    <submittedName>
        <fullName evidence="15">Leucine-rich repeat</fullName>
    </submittedName>
</protein>